<keyword evidence="1 2" id="KW-0443">Lipid metabolism</keyword>
<evidence type="ECO:0000256" key="1">
    <source>
        <dbReference type="ARBA" id="ARBA00023098"/>
    </source>
</evidence>
<dbReference type="PANTHER" id="PTHR24185">
    <property type="entry name" value="CALCIUM-INDEPENDENT PHOSPHOLIPASE A2-GAMMA"/>
    <property type="match status" value="1"/>
</dbReference>
<organism evidence="4 5">
    <name type="scientific">Tuber magnatum</name>
    <name type="common">white Piedmont truffle</name>
    <dbReference type="NCBI Taxonomy" id="42249"/>
    <lineage>
        <taxon>Eukaryota</taxon>
        <taxon>Fungi</taxon>
        <taxon>Dikarya</taxon>
        <taxon>Ascomycota</taxon>
        <taxon>Pezizomycotina</taxon>
        <taxon>Pezizomycetes</taxon>
        <taxon>Pezizales</taxon>
        <taxon>Tuberaceae</taxon>
        <taxon>Tuber</taxon>
    </lineage>
</organism>
<dbReference type="EMBL" id="PYWC01000025">
    <property type="protein sequence ID" value="PWW77233.1"/>
    <property type="molecule type" value="Genomic_DNA"/>
</dbReference>
<comment type="caution">
    <text evidence="2">Lacks conserved residue(s) required for the propagation of feature annotation.</text>
</comment>
<feature type="active site" description="Proton acceptor" evidence="2">
    <location>
        <position position="278"/>
    </location>
</feature>
<dbReference type="OrthoDB" id="194358at2759"/>
<dbReference type="STRING" id="42249.A0A317SS15"/>
<evidence type="ECO:0000313" key="5">
    <source>
        <dbReference type="Proteomes" id="UP000246991"/>
    </source>
</evidence>
<feature type="non-terminal residue" evidence="4">
    <location>
        <position position="310"/>
    </location>
</feature>
<evidence type="ECO:0000313" key="4">
    <source>
        <dbReference type="EMBL" id="PWW77233.1"/>
    </source>
</evidence>
<feature type="non-terminal residue" evidence="4">
    <location>
        <position position="1"/>
    </location>
</feature>
<dbReference type="AlphaFoldDB" id="A0A317SS15"/>
<feature type="domain" description="PNPLA" evidence="3">
    <location>
        <begin position="77"/>
        <end position="291"/>
    </location>
</feature>
<evidence type="ECO:0000256" key="2">
    <source>
        <dbReference type="PROSITE-ProRule" id="PRU01161"/>
    </source>
</evidence>
<dbReference type="PANTHER" id="PTHR24185:SF8">
    <property type="entry name" value="PNPLA DOMAIN-CONTAINING PROTEIN"/>
    <property type="match status" value="1"/>
</dbReference>
<name>A0A317SS15_9PEZI</name>
<dbReference type="PROSITE" id="PS51635">
    <property type="entry name" value="PNPLA"/>
    <property type="match status" value="1"/>
</dbReference>
<dbReference type="GO" id="GO:0046486">
    <property type="term" value="P:glycerolipid metabolic process"/>
    <property type="evidence" value="ECO:0007669"/>
    <property type="project" value="UniProtKB-ARBA"/>
</dbReference>
<dbReference type="GO" id="GO:0016042">
    <property type="term" value="P:lipid catabolic process"/>
    <property type="evidence" value="ECO:0007669"/>
    <property type="project" value="UniProtKB-UniRule"/>
</dbReference>
<feature type="short sequence motif" description="DGA/G" evidence="2">
    <location>
        <begin position="278"/>
        <end position="280"/>
    </location>
</feature>
<dbReference type="Proteomes" id="UP000246991">
    <property type="component" value="Unassembled WGS sequence"/>
</dbReference>
<keyword evidence="2" id="KW-0378">Hydrolase</keyword>
<feature type="active site" description="Nucleophile" evidence="2">
    <location>
        <position position="122"/>
    </location>
</feature>
<dbReference type="GO" id="GO:0019369">
    <property type="term" value="P:arachidonate metabolic process"/>
    <property type="evidence" value="ECO:0007669"/>
    <property type="project" value="TreeGrafter"/>
</dbReference>
<sequence length="310" mass="34705">HLDKPISSRVCFGCLARFPDRRLPCLHSFCEICFEVFGKRCNNQLYTFHILECTICFARFDGIKVHIQTPTAGARMLTVDGGGIRGVVTLISLIRLQAAISRIVGVKLPIQEHFFDMAIGTSSRGLIALGLFSQGWSVDEWLRQFIWLTNKAFRRRPHPTCLPILCRVIDYMNSFAADSQYSADGIEEALKEAFGDERDMCARDNNRTKVAITATTTNSLPCVFTSYNSGGERPLDCGYTVVRPYDRGIKVWEAGWCTSAAPWYFSPKRLAGLGTFHDGGLWQNNPTSIGLWEWPHVCPDAGEPDLVLSL</sequence>
<protein>
    <submittedName>
        <fullName evidence="4">FabD/lysophospholipase-like protein</fullName>
    </submittedName>
</protein>
<proteinExistence type="predicted"/>
<keyword evidence="5" id="KW-1185">Reference proteome</keyword>
<feature type="short sequence motif" description="GXGXXG" evidence="2">
    <location>
        <begin position="81"/>
        <end position="86"/>
    </location>
</feature>
<dbReference type="InterPro" id="IPR002641">
    <property type="entry name" value="PNPLA_dom"/>
</dbReference>
<dbReference type="GO" id="GO:0016020">
    <property type="term" value="C:membrane"/>
    <property type="evidence" value="ECO:0007669"/>
    <property type="project" value="TreeGrafter"/>
</dbReference>
<comment type="caution">
    <text evidence="4">The sequence shown here is derived from an EMBL/GenBank/DDBJ whole genome shotgun (WGS) entry which is preliminary data.</text>
</comment>
<dbReference type="SUPFAM" id="SSF52151">
    <property type="entry name" value="FabD/lysophospholipase-like"/>
    <property type="match status" value="1"/>
</dbReference>
<dbReference type="Gene3D" id="3.40.1090.10">
    <property type="entry name" value="Cytosolic phospholipase A2 catalytic domain"/>
    <property type="match status" value="1"/>
</dbReference>
<keyword evidence="2" id="KW-0442">Lipid degradation</keyword>
<dbReference type="CDD" id="cd07199">
    <property type="entry name" value="Pat17_PNPLA8_PNPLA9_like"/>
    <property type="match status" value="1"/>
</dbReference>
<dbReference type="InterPro" id="IPR016035">
    <property type="entry name" value="Acyl_Trfase/lysoPLipase"/>
</dbReference>
<accession>A0A317SS15</accession>
<dbReference type="GO" id="GO:0047499">
    <property type="term" value="F:calcium-independent phospholipase A2 activity"/>
    <property type="evidence" value="ECO:0007669"/>
    <property type="project" value="TreeGrafter"/>
</dbReference>
<evidence type="ECO:0000259" key="3">
    <source>
        <dbReference type="PROSITE" id="PS51635"/>
    </source>
</evidence>
<reference evidence="4 5" key="1">
    <citation type="submission" date="2018-03" db="EMBL/GenBank/DDBJ databases">
        <title>Genomes of Pezizomycetes fungi and the evolution of truffles.</title>
        <authorList>
            <person name="Murat C."/>
            <person name="Payen T."/>
            <person name="Noel B."/>
            <person name="Kuo A."/>
            <person name="Martin F.M."/>
        </authorList>
    </citation>
    <scope>NUCLEOTIDE SEQUENCE [LARGE SCALE GENOMIC DNA]</scope>
    <source>
        <strain evidence="4">091103-1</strain>
    </source>
</reference>
<gene>
    <name evidence="4" type="ORF">C7212DRAFT_49433</name>
</gene>
<dbReference type="Pfam" id="PF01734">
    <property type="entry name" value="Patatin"/>
    <property type="match status" value="1"/>
</dbReference>